<dbReference type="EMBL" id="CP021330">
    <property type="protein sequence ID" value="AVX04304.1"/>
    <property type="molecule type" value="Genomic_DNA"/>
</dbReference>
<dbReference type="KEGG" id="mmyr:MXMO3_01779"/>
<keyword evidence="2" id="KW-1185">Reference proteome</keyword>
<protein>
    <submittedName>
        <fullName evidence="1">Uncharacterized protein</fullName>
    </submittedName>
</protein>
<gene>
    <name evidence="1" type="ORF">MXMO3_01779</name>
</gene>
<accession>A0A2R4MEG1</accession>
<proteinExistence type="predicted"/>
<reference evidence="1 2" key="1">
    <citation type="submission" date="2017-05" db="EMBL/GenBank/DDBJ databases">
        <title>Genome Analysis of Maritalea myrionectae HL2708#5.</title>
        <authorList>
            <consortium name="Cotde Inc.-PKNU"/>
            <person name="Jang D."/>
            <person name="Oh H.-M."/>
        </authorList>
    </citation>
    <scope>NUCLEOTIDE SEQUENCE [LARGE SCALE GENOMIC DNA]</scope>
    <source>
        <strain evidence="1 2">HL2708#5</strain>
    </source>
</reference>
<dbReference type="AlphaFoldDB" id="A0A2R4MEG1"/>
<organism evidence="1 2">
    <name type="scientific">Maritalea myrionectae</name>
    <dbReference type="NCBI Taxonomy" id="454601"/>
    <lineage>
        <taxon>Bacteria</taxon>
        <taxon>Pseudomonadati</taxon>
        <taxon>Pseudomonadota</taxon>
        <taxon>Alphaproteobacteria</taxon>
        <taxon>Hyphomicrobiales</taxon>
        <taxon>Devosiaceae</taxon>
        <taxon>Maritalea</taxon>
    </lineage>
</organism>
<dbReference type="Proteomes" id="UP000258927">
    <property type="component" value="Chromosome"/>
</dbReference>
<evidence type="ECO:0000313" key="1">
    <source>
        <dbReference type="EMBL" id="AVX04304.1"/>
    </source>
</evidence>
<sequence>MYLLPMTHASLIDNWPSLSEFAADIGIKYGTAKAMRRRGAIPANRWAAVVSAAEERGYEQVTFEKLAEIAADRQEDA</sequence>
<evidence type="ECO:0000313" key="2">
    <source>
        <dbReference type="Proteomes" id="UP000258927"/>
    </source>
</evidence>
<name>A0A2R4MEG1_9HYPH</name>